<dbReference type="RefSeq" id="WP_377787726.1">
    <property type="nucleotide sequence ID" value="NZ_JBHUOC010000002.1"/>
</dbReference>
<evidence type="ECO:0000313" key="2">
    <source>
        <dbReference type="Proteomes" id="UP001243846"/>
    </source>
</evidence>
<protein>
    <submittedName>
        <fullName evidence="1">Uncharacterized protein</fullName>
    </submittedName>
</protein>
<sequence length="91" mass="9541">MGRKLGDRERAEAVARQRAGLARPLLRDPVPDLRGGFGMAAEGDLIGGAGLGQGGGMGQFRRNHAPATRQIGARHFRDLGLLGRAVAAVDQ</sequence>
<reference evidence="2" key="1">
    <citation type="journal article" date="2019" name="Int. J. Syst. Evol. Microbiol.">
        <title>The Global Catalogue of Microorganisms (GCM) 10K type strain sequencing project: providing services to taxonomists for standard genome sequencing and annotation.</title>
        <authorList>
            <consortium name="The Broad Institute Genomics Platform"/>
            <consortium name="The Broad Institute Genome Sequencing Center for Infectious Disease"/>
            <person name="Wu L."/>
            <person name="Ma J."/>
        </authorList>
    </citation>
    <scope>NUCLEOTIDE SEQUENCE [LARGE SCALE GENOMIC DNA]</scope>
    <source>
        <strain evidence="2">CECT 8482</strain>
    </source>
</reference>
<keyword evidence="2" id="KW-1185">Reference proteome</keyword>
<gene>
    <name evidence="1" type="ORF">QWZ10_23215</name>
</gene>
<evidence type="ECO:0000313" key="1">
    <source>
        <dbReference type="EMBL" id="MDN3713954.1"/>
    </source>
</evidence>
<organism evidence="1 2">
    <name type="scientific">Paracoccus cavernae</name>
    <dbReference type="NCBI Taxonomy" id="1571207"/>
    <lineage>
        <taxon>Bacteria</taxon>
        <taxon>Pseudomonadati</taxon>
        <taxon>Pseudomonadota</taxon>
        <taxon>Alphaproteobacteria</taxon>
        <taxon>Rhodobacterales</taxon>
        <taxon>Paracoccaceae</taxon>
        <taxon>Paracoccus</taxon>
    </lineage>
</organism>
<accession>A0ABT8DBZ6</accession>
<comment type="caution">
    <text evidence="1">The sequence shown here is derived from an EMBL/GenBank/DDBJ whole genome shotgun (WGS) entry which is preliminary data.</text>
</comment>
<dbReference type="Proteomes" id="UP001243846">
    <property type="component" value="Unassembled WGS sequence"/>
</dbReference>
<name>A0ABT8DBZ6_9RHOB</name>
<dbReference type="EMBL" id="JAUFRC010000003">
    <property type="protein sequence ID" value="MDN3713954.1"/>
    <property type="molecule type" value="Genomic_DNA"/>
</dbReference>
<proteinExistence type="predicted"/>